<dbReference type="OrthoDB" id="369213at2"/>
<dbReference type="SMART" id="SM00769">
    <property type="entry name" value="WHy"/>
    <property type="match status" value="1"/>
</dbReference>
<dbReference type="Proteomes" id="UP000198600">
    <property type="component" value="Chromosome I"/>
</dbReference>
<evidence type="ECO:0000256" key="1">
    <source>
        <dbReference type="SAM" id="SignalP"/>
    </source>
</evidence>
<dbReference type="SUPFAM" id="SSF117070">
    <property type="entry name" value="LEA14-like"/>
    <property type="match status" value="1"/>
</dbReference>
<dbReference type="InterPro" id="IPR013990">
    <property type="entry name" value="WHy-dom"/>
</dbReference>
<feature type="domain" description="Water stress and hypersensitive response" evidence="2">
    <location>
        <begin position="34"/>
        <end position="153"/>
    </location>
</feature>
<dbReference type="PROSITE" id="PS51257">
    <property type="entry name" value="PROKAR_LIPOPROTEIN"/>
    <property type="match status" value="1"/>
</dbReference>
<dbReference type="EMBL" id="LT629802">
    <property type="protein sequence ID" value="SDV02778.1"/>
    <property type="molecule type" value="Genomic_DNA"/>
</dbReference>
<feature type="signal peptide" evidence="1">
    <location>
        <begin position="1"/>
        <end position="26"/>
    </location>
</feature>
<protein>
    <submittedName>
        <fullName evidence="3">LEA14-like dessication related protein</fullName>
    </submittedName>
</protein>
<organism evidence="3 4">
    <name type="scientific">Pseudomonas mucidolens</name>
    <dbReference type="NCBI Taxonomy" id="46679"/>
    <lineage>
        <taxon>Bacteria</taxon>
        <taxon>Pseudomonadati</taxon>
        <taxon>Pseudomonadota</taxon>
        <taxon>Gammaproteobacteria</taxon>
        <taxon>Pseudomonadales</taxon>
        <taxon>Pseudomonadaceae</taxon>
        <taxon>Pseudomonas</taxon>
    </lineage>
</organism>
<accession>A0A1H2NBU6</accession>
<evidence type="ECO:0000313" key="3">
    <source>
        <dbReference type="EMBL" id="SDV02778.1"/>
    </source>
</evidence>
<dbReference type="Pfam" id="PF03168">
    <property type="entry name" value="LEA_2"/>
    <property type="match status" value="1"/>
</dbReference>
<dbReference type="STRING" id="46679.SAMN05216202_3380"/>
<name>A0A1H2NBU6_9PSED</name>
<keyword evidence="1" id="KW-0732">Signal</keyword>
<gene>
    <name evidence="3" type="ORF">SAMN05216202_3380</name>
</gene>
<dbReference type="InterPro" id="IPR004864">
    <property type="entry name" value="LEA_2"/>
</dbReference>
<dbReference type="GO" id="GO:0009269">
    <property type="term" value="P:response to desiccation"/>
    <property type="evidence" value="ECO:0007669"/>
    <property type="project" value="InterPro"/>
</dbReference>
<dbReference type="AlphaFoldDB" id="A0A1H2NBU6"/>
<proteinExistence type="predicted"/>
<evidence type="ECO:0000259" key="2">
    <source>
        <dbReference type="SMART" id="SM00769"/>
    </source>
</evidence>
<reference evidence="4" key="1">
    <citation type="submission" date="2016-10" db="EMBL/GenBank/DDBJ databases">
        <authorList>
            <person name="Varghese N."/>
            <person name="Submissions S."/>
        </authorList>
    </citation>
    <scope>NUCLEOTIDE SEQUENCE [LARGE SCALE GENOMIC DNA]</scope>
    <source>
        <strain evidence="4">LMG 2223</strain>
    </source>
</reference>
<dbReference type="Gene3D" id="2.60.40.1820">
    <property type="match status" value="1"/>
</dbReference>
<feature type="chain" id="PRO_5030027640" evidence="1">
    <location>
        <begin position="27"/>
        <end position="163"/>
    </location>
</feature>
<sequence length="163" mass="18715">MVIRLRAHSLLLAWTLTLSGCASWFADDTPPPQIHLVNVELVRAKLLEQKFKLHFRVDNRSDSDLTVRGLIYRISLADVKLAEGESNEWLTVPPHSRGFFKVSVRTNLWPQVRKIADLLKKPQRPIPYRLEGELKTGLFIGNDVQVMRSGEIIPGDFIPERHR</sequence>
<keyword evidence="4" id="KW-1185">Reference proteome</keyword>
<evidence type="ECO:0000313" key="4">
    <source>
        <dbReference type="Proteomes" id="UP000198600"/>
    </source>
</evidence>
<dbReference type="RefSeq" id="WP_084377117.1">
    <property type="nucleotide sequence ID" value="NZ_LS483433.1"/>
</dbReference>